<dbReference type="Pfam" id="PF01230">
    <property type="entry name" value="HIT"/>
    <property type="match status" value="1"/>
</dbReference>
<dbReference type="InterPro" id="IPR026026">
    <property type="entry name" value="HIT_Hint"/>
</dbReference>
<comment type="caution">
    <text evidence="1">Lacks conserved residue(s) required for the propagation of feature annotation.</text>
</comment>
<dbReference type="InterPro" id="IPR036265">
    <property type="entry name" value="HIT-like_sf"/>
</dbReference>
<name>A0A1I0HIL8_THASX</name>
<dbReference type="InterPro" id="IPR011146">
    <property type="entry name" value="HIT-like"/>
</dbReference>
<evidence type="ECO:0000259" key="2">
    <source>
        <dbReference type="PROSITE" id="PS51084"/>
    </source>
</evidence>
<dbReference type="GO" id="GO:0016787">
    <property type="term" value="F:hydrolase activity"/>
    <property type="evidence" value="ECO:0007669"/>
    <property type="project" value="UniProtKB-KW"/>
</dbReference>
<sequence>MTTDFTLHPMLANDCIEIYDLPLCKVLLMNDSQYPWLILVPRKPALTEIYQLEWQQQQQFLNESSVVSELLMSMFDGDKLNVAAIGNLCPQLHIHHVVRRKTDASWPKPVWGQHPAIPYQQETLDVLVSKLQAKFAQIAP</sequence>
<keyword evidence="4" id="KW-1185">Reference proteome</keyword>
<dbReference type="PIRSF" id="PIRSF000714">
    <property type="entry name" value="HIT"/>
    <property type="match status" value="1"/>
</dbReference>
<proteinExistence type="predicted"/>
<evidence type="ECO:0000313" key="3">
    <source>
        <dbReference type="EMBL" id="SET83770.1"/>
    </source>
</evidence>
<feature type="domain" description="HIT" evidence="2">
    <location>
        <begin position="37"/>
        <end position="106"/>
    </location>
</feature>
<dbReference type="EMBL" id="FOHK01000016">
    <property type="protein sequence ID" value="SET83770.1"/>
    <property type="molecule type" value="Genomic_DNA"/>
</dbReference>
<protein>
    <submittedName>
        <fullName evidence="3">Diadenosine tetraphosphate (Ap4A) hydrolase</fullName>
    </submittedName>
</protein>
<keyword evidence="3" id="KW-0378">Hydrolase</keyword>
<evidence type="ECO:0000313" key="4">
    <source>
        <dbReference type="Proteomes" id="UP000199308"/>
    </source>
</evidence>
<dbReference type="Gene3D" id="3.30.428.10">
    <property type="entry name" value="HIT-like"/>
    <property type="match status" value="1"/>
</dbReference>
<dbReference type="AlphaFoldDB" id="A0A1I0HIL8"/>
<dbReference type="Proteomes" id="UP000199308">
    <property type="component" value="Unassembled WGS sequence"/>
</dbReference>
<dbReference type="PROSITE" id="PS51084">
    <property type="entry name" value="HIT_2"/>
    <property type="match status" value="1"/>
</dbReference>
<dbReference type="SUPFAM" id="SSF54197">
    <property type="entry name" value="HIT-like"/>
    <property type="match status" value="1"/>
</dbReference>
<dbReference type="STRING" id="349064.SAMN05660429_02830"/>
<organism evidence="3 4">
    <name type="scientific">Thalassotalea agarivorans</name>
    <name type="common">Thalassomonas agarivorans</name>
    <dbReference type="NCBI Taxonomy" id="349064"/>
    <lineage>
        <taxon>Bacteria</taxon>
        <taxon>Pseudomonadati</taxon>
        <taxon>Pseudomonadota</taxon>
        <taxon>Gammaproteobacteria</taxon>
        <taxon>Alteromonadales</taxon>
        <taxon>Colwelliaceae</taxon>
        <taxon>Thalassotalea</taxon>
    </lineage>
</organism>
<dbReference type="RefSeq" id="WP_093331866.1">
    <property type="nucleotide sequence ID" value="NZ_AP027363.1"/>
</dbReference>
<evidence type="ECO:0000256" key="1">
    <source>
        <dbReference type="PROSITE-ProRule" id="PRU00464"/>
    </source>
</evidence>
<gene>
    <name evidence="3" type="ORF">SAMN05660429_02830</name>
</gene>
<reference evidence="3 4" key="1">
    <citation type="submission" date="2016-10" db="EMBL/GenBank/DDBJ databases">
        <authorList>
            <person name="de Groot N.N."/>
        </authorList>
    </citation>
    <scope>NUCLEOTIDE SEQUENCE [LARGE SCALE GENOMIC DNA]</scope>
    <source>
        <strain evidence="3 4">DSM 19706</strain>
    </source>
</reference>
<dbReference type="OrthoDB" id="9799145at2"/>
<accession>A0A1I0HIL8</accession>